<name>A0A0E9XU20_ANGAN</name>
<protein>
    <submittedName>
        <fullName evidence="2">Uncharacterized protein</fullName>
    </submittedName>
</protein>
<feature type="signal peptide" evidence="1">
    <location>
        <begin position="1"/>
        <end position="16"/>
    </location>
</feature>
<feature type="chain" id="PRO_5002435214" evidence="1">
    <location>
        <begin position="17"/>
        <end position="36"/>
    </location>
</feature>
<reference evidence="2" key="2">
    <citation type="journal article" date="2015" name="Fish Shellfish Immunol.">
        <title>Early steps in the European eel (Anguilla anguilla)-Vibrio vulnificus interaction in the gills: Role of the RtxA13 toxin.</title>
        <authorList>
            <person name="Callol A."/>
            <person name="Pajuelo D."/>
            <person name="Ebbesson L."/>
            <person name="Teles M."/>
            <person name="MacKenzie S."/>
            <person name="Amaro C."/>
        </authorList>
    </citation>
    <scope>NUCLEOTIDE SEQUENCE</scope>
</reference>
<reference evidence="2" key="1">
    <citation type="submission" date="2014-11" db="EMBL/GenBank/DDBJ databases">
        <authorList>
            <person name="Amaro Gonzalez C."/>
        </authorList>
    </citation>
    <scope>NUCLEOTIDE SEQUENCE</scope>
</reference>
<dbReference type="AlphaFoldDB" id="A0A0E9XU20"/>
<dbReference type="EMBL" id="GBXM01003237">
    <property type="protein sequence ID" value="JAI05341.1"/>
    <property type="molecule type" value="Transcribed_RNA"/>
</dbReference>
<proteinExistence type="predicted"/>
<sequence length="36" mass="4368">MTFYLVFLSIFIRLRCKMLYVSVTGLGYNEHEIHSW</sequence>
<evidence type="ECO:0000313" key="2">
    <source>
        <dbReference type="EMBL" id="JAI05341.1"/>
    </source>
</evidence>
<accession>A0A0E9XU20</accession>
<organism evidence="2">
    <name type="scientific">Anguilla anguilla</name>
    <name type="common">European freshwater eel</name>
    <name type="synonym">Muraena anguilla</name>
    <dbReference type="NCBI Taxonomy" id="7936"/>
    <lineage>
        <taxon>Eukaryota</taxon>
        <taxon>Metazoa</taxon>
        <taxon>Chordata</taxon>
        <taxon>Craniata</taxon>
        <taxon>Vertebrata</taxon>
        <taxon>Euteleostomi</taxon>
        <taxon>Actinopterygii</taxon>
        <taxon>Neopterygii</taxon>
        <taxon>Teleostei</taxon>
        <taxon>Anguilliformes</taxon>
        <taxon>Anguillidae</taxon>
        <taxon>Anguilla</taxon>
    </lineage>
</organism>
<keyword evidence="1" id="KW-0732">Signal</keyword>
<evidence type="ECO:0000256" key="1">
    <source>
        <dbReference type="SAM" id="SignalP"/>
    </source>
</evidence>